<evidence type="ECO:0000313" key="3">
    <source>
        <dbReference type="Proteomes" id="UP000243978"/>
    </source>
</evidence>
<feature type="chain" id="PRO_5015607703" evidence="1">
    <location>
        <begin position="25"/>
        <end position="81"/>
    </location>
</feature>
<evidence type="ECO:0000256" key="1">
    <source>
        <dbReference type="SAM" id="SignalP"/>
    </source>
</evidence>
<reference evidence="2 3" key="1">
    <citation type="submission" date="2018-04" db="EMBL/GenBank/DDBJ databases">
        <title>Genomic Encyclopedia of Archaeal and Bacterial Type Strains, Phase II (KMG-II): from individual species to whole genera.</title>
        <authorList>
            <person name="Goeker M."/>
        </authorList>
    </citation>
    <scope>NUCLEOTIDE SEQUENCE [LARGE SCALE GENOMIC DNA]</scope>
    <source>
        <strain evidence="2 3">DSM 100977</strain>
    </source>
</reference>
<comment type="caution">
    <text evidence="2">The sequence shown here is derived from an EMBL/GenBank/DDBJ whole genome shotgun (WGS) entry which is preliminary data.</text>
</comment>
<protein>
    <submittedName>
        <fullName evidence="2">Uncharacterized protein</fullName>
    </submittedName>
</protein>
<evidence type="ECO:0000313" key="2">
    <source>
        <dbReference type="EMBL" id="PTX54639.1"/>
    </source>
</evidence>
<sequence>MTYFSTIKLRIAGTALVLATSAMATTASAQGLGIPIMPNLDFPQEGAFESKSGKCFLLICSAKPQVTQDAADIATKVGEKS</sequence>
<dbReference type="RefSeq" id="WP_107846950.1">
    <property type="nucleotide sequence ID" value="NZ_QBKS01000002.1"/>
</dbReference>
<feature type="signal peptide" evidence="1">
    <location>
        <begin position="1"/>
        <end position="24"/>
    </location>
</feature>
<keyword evidence="3" id="KW-1185">Reference proteome</keyword>
<name>A0A2T6BF15_9RHOB</name>
<gene>
    <name evidence="2" type="ORF">C8N43_3456</name>
</gene>
<accession>A0A2T6BF15</accession>
<dbReference type="Proteomes" id="UP000243978">
    <property type="component" value="Unassembled WGS sequence"/>
</dbReference>
<keyword evidence="1" id="KW-0732">Signal</keyword>
<dbReference type="AlphaFoldDB" id="A0A2T6BF15"/>
<proteinExistence type="predicted"/>
<organism evidence="2 3">
    <name type="scientific">Litoreibacter ponti</name>
    <dbReference type="NCBI Taxonomy" id="1510457"/>
    <lineage>
        <taxon>Bacteria</taxon>
        <taxon>Pseudomonadati</taxon>
        <taxon>Pseudomonadota</taxon>
        <taxon>Alphaproteobacteria</taxon>
        <taxon>Rhodobacterales</taxon>
        <taxon>Roseobacteraceae</taxon>
        <taxon>Litoreibacter</taxon>
    </lineage>
</organism>
<dbReference type="EMBL" id="QBKS01000002">
    <property type="protein sequence ID" value="PTX54639.1"/>
    <property type="molecule type" value="Genomic_DNA"/>
</dbReference>
<dbReference type="OrthoDB" id="9994939at2"/>